<reference evidence="2" key="1">
    <citation type="submission" date="2020-08" db="EMBL/GenBank/DDBJ databases">
        <title>Genomic Encyclopedia of Type Strains, Phase IV (KMG-IV): sequencing the most valuable type-strain genomes for metagenomic binning, comparative biology and taxonomic classification.</title>
        <authorList>
            <person name="Goeker M."/>
        </authorList>
    </citation>
    <scope>NUCLEOTIDE SEQUENCE [LARGE SCALE GENOMIC DNA]</scope>
    <source>
        <strain evidence="2">DSM 105040</strain>
    </source>
</reference>
<evidence type="ECO:0008006" key="4">
    <source>
        <dbReference type="Google" id="ProtNLM"/>
    </source>
</evidence>
<sequence length="92" mass="9584">MSGVVISAGYAMLAALAGTLVGWLHFRSLRAVTERLVAGQLSAVTLQMARIAALALFLYVCARFGAVPLLTGAAGIMAGRAIVLRRPDRSPS</sequence>
<organism evidence="2 3">
    <name type="scientific">Actibacterium naphthalenivorans</name>
    <dbReference type="NCBI Taxonomy" id="1614693"/>
    <lineage>
        <taxon>Bacteria</taxon>
        <taxon>Pseudomonadati</taxon>
        <taxon>Pseudomonadota</taxon>
        <taxon>Alphaproteobacteria</taxon>
        <taxon>Rhodobacterales</taxon>
        <taxon>Roseobacteraceae</taxon>
        <taxon>Actibacterium</taxon>
    </lineage>
</organism>
<comment type="caution">
    <text evidence="2">The sequence shown here is derived from an EMBL/GenBank/DDBJ whole genome shotgun (WGS) entry which is preliminary data.</text>
</comment>
<dbReference type="InterPro" id="IPR017581">
    <property type="entry name" value="AtpR-like"/>
</dbReference>
<dbReference type="Proteomes" id="UP000585681">
    <property type="component" value="Unassembled WGS sequence"/>
</dbReference>
<gene>
    <name evidence="2" type="ORF">GGR17_000068</name>
</gene>
<name>A0A840CDG2_9RHOB</name>
<dbReference type="AlphaFoldDB" id="A0A840CDG2"/>
<feature type="transmembrane region" description="Helical" evidence="1">
    <location>
        <begin position="6"/>
        <end position="24"/>
    </location>
</feature>
<keyword evidence="1" id="KW-0472">Membrane</keyword>
<evidence type="ECO:0000313" key="3">
    <source>
        <dbReference type="Proteomes" id="UP000585681"/>
    </source>
</evidence>
<evidence type="ECO:0000313" key="2">
    <source>
        <dbReference type="EMBL" id="MBB4020277.1"/>
    </source>
</evidence>
<evidence type="ECO:0000256" key="1">
    <source>
        <dbReference type="SAM" id="Phobius"/>
    </source>
</evidence>
<keyword evidence="3" id="KW-1185">Reference proteome</keyword>
<dbReference type="RefSeq" id="WP_054538557.1">
    <property type="nucleotide sequence ID" value="NZ_JACIEQ010000001.1"/>
</dbReference>
<keyword evidence="1" id="KW-1133">Transmembrane helix</keyword>
<proteinExistence type="predicted"/>
<dbReference type="EMBL" id="JACIEQ010000001">
    <property type="protein sequence ID" value="MBB4020277.1"/>
    <property type="molecule type" value="Genomic_DNA"/>
</dbReference>
<keyword evidence="1" id="KW-0812">Transmembrane</keyword>
<feature type="transmembrane region" description="Helical" evidence="1">
    <location>
        <begin position="66"/>
        <end position="83"/>
    </location>
</feature>
<protein>
    <recommendedName>
        <fullName evidence="4">N-ATPase, AtpR subunit</fullName>
    </recommendedName>
</protein>
<dbReference type="Pfam" id="PF12966">
    <property type="entry name" value="AtpR"/>
    <property type="match status" value="1"/>
</dbReference>
<accession>A0A840CDG2</accession>